<keyword evidence="5 10" id="KW-0812">Transmembrane</keyword>
<dbReference type="OMA" id="MFWIDDI"/>
<dbReference type="KEGG" id="tut:107369080"/>
<proteinExistence type="inferred from homology"/>
<gene>
    <name evidence="11" type="primary">107369080</name>
</gene>
<dbReference type="EC" id="2.4.1.-" evidence="10"/>
<reference evidence="12" key="1">
    <citation type="submission" date="2011-08" db="EMBL/GenBank/DDBJ databases">
        <authorList>
            <person name="Rombauts S."/>
        </authorList>
    </citation>
    <scope>NUCLEOTIDE SEQUENCE</scope>
    <source>
        <strain evidence="12">London</strain>
    </source>
</reference>
<dbReference type="GO" id="GO:0016758">
    <property type="term" value="F:hexosyltransferase activity"/>
    <property type="evidence" value="ECO:0007669"/>
    <property type="project" value="InterPro"/>
</dbReference>
<comment type="similarity">
    <text evidence="2 10">Belongs to the glycosyltransferase 31 family.</text>
</comment>
<dbReference type="AlphaFoldDB" id="T1L0Q2"/>
<reference evidence="11" key="2">
    <citation type="submission" date="2015-06" db="UniProtKB">
        <authorList>
            <consortium name="EnsemblMetazoa"/>
        </authorList>
    </citation>
    <scope>IDENTIFICATION</scope>
</reference>
<dbReference type="Gene3D" id="3.90.550.50">
    <property type="match status" value="1"/>
</dbReference>
<dbReference type="HOGENOM" id="CLU_1020572_0_0_1"/>
<evidence type="ECO:0000256" key="2">
    <source>
        <dbReference type="ARBA" id="ARBA00008661"/>
    </source>
</evidence>
<dbReference type="EnsemblMetazoa" id="tetur30g01530.1">
    <property type="protein sequence ID" value="tetur30g01530.1"/>
    <property type="gene ID" value="tetur30g01530"/>
</dbReference>
<feature type="transmembrane region" description="Helical" evidence="10">
    <location>
        <begin position="12"/>
        <end position="30"/>
    </location>
</feature>
<accession>T1L0Q2</accession>
<evidence type="ECO:0000256" key="3">
    <source>
        <dbReference type="ARBA" id="ARBA00022676"/>
    </source>
</evidence>
<evidence type="ECO:0000256" key="6">
    <source>
        <dbReference type="ARBA" id="ARBA00022968"/>
    </source>
</evidence>
<keyword evidence="6 10" id="KW-0735">Signal-anchor</keyword>
<protein>
    <recommendedName>
        <fullName evidence="10">Hexosyltransferase</fullName>
        <ecNumber evidence="10">2.4.1.-</ecNumber>
    </recommendedName>
</protein>
<sequence length="377" mass="44170">MYRFLSRQSKLIFIFPLTSVTLSLFIWTFIPIRLFTPDYNGINNHGLDNNYEYLNHTGDWIFGDFIIRNSGRCPQFGLATIVLLIHSDPVNIESRNLLRHYTPGNYCFTFLLGSRDNATNQQIAKESKQFGDIVQGTFLDSYRNLTRKHIMGLTWAALYCPLASFILKMDDDVLLNYTFISDYLDSQFPSYSMDPFLVRTPIKMIIGYVMPRSPVIRDKTSKWYVDSSEYGDDFYPTFVSGWGYITSIDVIHLLLNQIKDTPMFWIDDIYVTGMLRSKLTDIYFYSINQFFNINLDTVRNWTRLKHNHVWPYMVSVSSKDLLSISLERYSYCDKHKKHCDCCLTWLDPFDKKKTEPMERSDLVPLKSAGEIAELHIR</sequence>
<organism evidence="11 12">
    <name type="scientific">Tetranychus urticae</name>
    <name type="common">Two-spotted spider mite</name>
    <dbReference type="NCBI Taxonomy" id="32264"/>
    <lineage>
        <taxon>Eukaryota</taxon>
        <taxon>Metazoa</taxon>
        <taxon>Ecdysozoa</taxon>
        <taxon>Arthropoda</taxon>
        <taxon>Chelicerata</taxon>
        <taxon>Arachnida</taxon>
        <taxon>Acari</taxon>
        <taxon>Acariformes</taxon>
        <taxon>Trombidiformes</taxon>
        <taxon>Prostigmata</taxon>
        <taxon>Eleutherengona</taxon>
        <taxon>Raphignathae</taxon>
        <taxon>Tetranychoidea</taxon>
        <taxon>Tetranychidae</taxon>
        <taxon>Tetranychus</taxon>
    </lineage>
</organism>
<dbReference type="InterPro" id="IPR002659">
    <property type="entry name" value="Glyco_trans_31"/>
</dbReference>
<dbReference type="EMBL" id="CAEY01000868">
    <property type="status" value="NOT_ANNOTATED_CDS"/>
    <property type="molecule type" value="Genomic_DNA"/>
</dbReference>
<keyword evidence="4" id="KW-0808">Transferase</keyword>
<keyword evidence="7 10" id="KW-1133">Transmembrane helix</keyword>
<evidence type="ECO:0000256" key="8">
    <source>
        <dbReference type="ARBA" id="ARBA00023034"/>
    </source>
</evidence>
<dbReference type="GO" id="GO:0006493">
    <property type="term" value="P:protein O-linked glycosylation"/>
    <property type="evidence" value="ECO:0007669"/>
    <property type="project" value="TreeGrafter"/>
</dbReference>
<evidence type="ECO:0000256" key="10">
    <source>
        <dbReference type="RuleBase" id="RU363063"/>
    </source>
</evidence>
<keyword evidence="12" id="KW-1185">Reference proteome</keyword>
<evidence type="ECO:0000256" key="5">
    <source>
        <dbReference type="ARBA" id="ARBA00022692"/>
    </source>
</evidence>
<evidence type="ECO:0000313" key="11">
    <source>
        <dbReference type="EnsemblMetazoa" id="tetur30g01530.1"/>
    </source>
</evidence>
<evidence type="ECO:0000256" key="9">
    <source>
        <dbReference type="ARBA" id="ARBA00023136"/>
    </source>
</evidence>
<dbReference type="eggNOG" id="KOG2287">
    <property type="taxonomic scope" value="Eukaryota"/>
</dbReference>
<dbReference type="PANTHER" id="PTHR11214:SF235">
    <property type="entry name" value="HEXOSYLTRANSFERASE"/>
    <property type="match status" value="1"/>
</dbReference>
<keyword evidence="3 10" id="KW-0328">Glycosyltransferase</keyword>
<evidence type="ECO:0000256" key="4">
    <source>
        <dbReference type="ARBA" id="ARBA00022679"/>
    </source>
</evidence>
<comment type="subcellular location">
    <subcellularLocation>
        <location evidence="1 10">Golgi apparatus membrane</location>
        <topology evidence="1 10">Single-pass type II membrane protein</topology>
    </subcellularLocation>
</comment>
<dbReference type="PANTHER" id="PTHR11214">
    <property type="entry name" value="BETA-1,3-N-ACETYLGLUCOSAMINYLTRANSFERASE"/>
    <property type="match status" value="1"/>
</dbReference>
<keyword evidence="9 10" id="KW-0472">Membrane</keyword>
<name>T1L0Q2_TETUR</name>
<dbReference type="Pfam" id="PF01762">
    <property type="entry name" value="Galactosyl_T"/>
    <property type="match status" value="1"/>
</dbReference>
<evidence type="ECO:0000256" key="7">
    <source>
        <dbReference type="ARBA" id="ARBA00022989"/>
    </source>
</evidence>
<evidence type="ECO:0000256" key="1">
    <source>
        <dbReference type="ARBA" id="ARBA00004323"/>
    </source>
</evidence>
<evidence type="ECO:0000313" key="12">
    <source>
        <dbReference type="Proteomes" id="UP000015104"/>
    </source>
</evidence>
<keyword evidence="8 10" id="KW-0333">Golgi apparatus</keyword>
<dbReference type="OrthoDB" id="115198at2759"/>
<dbReference type="GO" id="GO:0000139">
    <property type="term" value="C:Golgi membrane"/>
    <property type="evidence" value="ECO:0007669"/>
    <property type="project" value="UniProtKB-SubCell"/>
</dbReference>
<dbReference type="Proteomes" id="UP000015104">
    <property type="component" value="Unassembled WGS sequence"/>
</dbReference>